<protein>
    <submittedName>
        <fullName evidence="14">Diacylglycerol kinase family lipid kinase</fullName>
    </submittedName>
</protein>
<dbReference type="NCBIfam" id="TIGR00147">
    <property type="entry name" value="YegS/Rv2252/BmrU family lipid kinase"/>
    <property type="match status" value="1"/>
</dbReference>
<keyword evidence="8" id="KW-0067">ATP-binding</keyword>
<evidence type="ECO:0000256" key="8">
    <source>
        <dbReference type="ARBA" id="ARBA00022840"/>
    </source>
</evidence>
<dbReference type="AlphaFoldDB" id="A0A9D1F2Z4"/>
<dbReference type="SUPFAM" id="SSF111331">
    <property type="entry name" value="NAD kinase/diacylglycerol kinase-like"/>
    <property type="match status" value="1"/>
</dbReference>
<evidence type="ECO:0000259" key="13">
    <source>
        <dbReference type="PROSITE" id="PS50146"/>
    </source>
</evidence>
<evidence type="ECO:0000256" key="1">
    <source>
        <dbReference type="ARBA" id="ARBA00001946"/>
    </source>
</evidence>
<dbReference type="GO" id="GO:0046872">
    <property type="term" value="F:metal ion binding"/>
    <property type="evidence" value="ECO:0007669"/>
    <property type="project" value="UniProtKB-KW"/>
</dbReference>
<evidence type="ECO:0000256" key="10">
    <source>
        <dbReference type="ARBA" id="ARBA00023098"/>
    </source>
</evidence>
<dbReference type="Proteomes" id="UP000823927">
    <property type="component" value="Unassembled WGS sequence"/>
</dbReference>
<evidence type="ECO:0000256" key="2">
    <source>
        <dbReference type="ARBA" id="ARBA00005983"/>
    </source>
</evidence>
<dbReference type="PANTHER" id="PTHR12358">
    <property type="entry name" value="SPHINGOSINE KINASE"/>
    <property type="match status" value="1"/>
</dbReference>
<proteinExistence type="inferred from homology"/>
<dbReference type="InterPro" id="IPR005218">
    <property type="entry name" value="Diacylglycerol/lipid_kinase"/>
</dbReference>
<dbReference type="Pfam" id="PF00781">
    <property type="entry name" value="DAGK_cat"/>
    <property type="match status" value="1"/>
</dbReference>
<keyword evidence="5" id="KW-0479">Metal-binding</keyword>
<evidence type="ECO:0000313" key="15">
    <source>
        <dbReference type="Proteomes" id="UP000823927"/>
    </source>
</evidence>
<keyword evidence="7 14" id="KW-0418">Kinase</keyword>
<keyword evidence="9" id="KW-0460">Magnesium</keyword>
<dbReference type="InterPro" id="IPR017438">
    <property type="entry name" value="ATP-NAD_kinase_N"/>
</dbReference>
<evidence type="ECO:0000256" key="7">
    <source>
        <dbReference type="ARBA" id="ARBA00022777"/>
    </source>
</evidence>
<dbReference type="SMART" id="SM00046">
    <property type="entry name" value="DAGKc"/>
    <property type="match status" value="1"/>
</dbReference>
<dbReference type="GO" id="GO:0008654">
    <property type="term" value="P:phospholipid biosynthetic process"/>
    <property type="evidence" value="ECO:0007669"/>
    <property type="project" value="UniProtKB-KW"/>
</dbReference>
<keyword evidence="4" id="KW-0808">Transferase</keyword>
<evidence type="ECO:0000256" key="9">
    <source>
        <dbReference type="ARBA" id="ARBA00022842"/>
    </source>
</evidence>
<keyword evidence="3" id="KW-0444">Lipid biosynthesis</keyword>
<dbReference type="Gene3D" id="2.60.200.40">
    <property type="match status" value="1"/>
</dbReference>
<dbReference type="PROSITE" id="PS50146">
    <property type="entry name" value="DAGK"/>
    <property type="match status" value="1"/>
</dbReference>
<dbReference type="InterPro" id="IPR050187">
    <property type="entry name" value="Lipid_Phosphate_FormReg"/>
</dbReference>
<comment type="similarity">
    <text evidence="2">Belongs to the diacylglycerol/lipid kinase family.</text>
</comment>
<evidence type="ECO:0000313" key="14">
    <source>
        <dbReference type="EMBL" id="HIS46087.1"/>
    </source>
</evidence>
<comment type="cofactor">
    <cofactor evidence="1">
        <name>Mg(2+)</name>
        <dbReference type="ChEBI" id="CHEBI:18420"/>
    </cofactor>
</comment>
<evidence type="ECO:0000256" key="4">
    <source>
        <dbReference type="ARBA" id="ARBA00022679"/>
    </source>
</evidence>
<dbReference type="GO" id="GO:0005524">
    <property type="term" value="F:ATP binding"/>
    <property type="evidence" value="ECO:0007669"/>
    <property type="project" value="UniProtKB-KW"/>
</dbReference>
<keyword evidence="11" id="KW-0594">Phospholipid biosynthesis</keyword>
<name>A0A9D1F2Z4_9FIRM</name>
<accession>A0A9D1F2Z4</accession>
<dbReference type="InterPro" id="IPR001206">
    <property type="entry name" value="Diacylglycerol_kinase_cat_dom"/>
</dbReference>
<dbReference type="InterPro" id="IPR045540">
    <property type="entry name" value="YegS/DAGK_C"/>
</dbReference>
<dbReference type="Pfam" id="PF19279">
    <property type="entry name" value="YegS_C"/>
    <property type="match status" value="1"/>
</dbReference>
<evidence type="ECO:0000256" key="5">
    <source>
        <dbReference type="ARBA" id="ARBA00022723"/>
    </source>
</evidence>
<keyword evidence="12" id="KW-1208">Phospholipid metabolism</keyword>
<organism evidence="14 15">
    <name type="scientific">Candidatus Scybalocola faecigallinarum</name>
    <dbReference type="NCBI Taxonomy" id="2840941"/>
    <lineage>
        <taxon>Bacteria</taxon>
        <taxon>Bacillati</taxon>
        <taxon>Bacillota</taxon>
        <taxon>Clostridia</taxon>
        <taxon>Lachnospirales</taxon>
        <taxon>Lachnospiraceae</taxon>
        <taxon>Lachnospiraceae incertae sedis</taxon>
        <taxon>Candidatus Scybalocola (ex Gilroy et al. 2021)</taxon>
    </lineage>
</organism>
<dbReference type="PANTHER" id="PTHR12358:SF106">
    <property type="entry name" value="LIPID KINASE YEGS"/>
    <property type="match status" value="1"/>
</dbReference>
<dbReference type="Gene3D" id="3.40.50.10330">
    <property type="entry name" value="Probable inorganic polyphosphate/atp-NAD kinase, domain 1"/>
    <property type="match status" value="1"/>
</dbReference>
<evidence type="ECO:0000256" key="6">
    <source>
        <dbReference type="ARBA" id="ARBA00022741"/>
    </source>
</evidence>
<dbReference type="InterPro" id="IPR016064">
    <property type="entry name" value="NAD/diacylglycerol_kinase_sf"/>
</dbReference>
<dbReference type="GO" id="GO:0016301">
    <property type="term" value="F:kinase activity"/>
    <property type="evidence" value="ECO:0007669"/>
    <property type="project" value="UniProtKB-KW"/>
</dbReference>
<keyword evidence="10" id="KW-0443">Lipid metabolism</keyword>
<comment type="caution">
    <text evidence="14">The sequence shown here is derived from an EMBL/GenBank/DDBJ whole genome shotgun (WGS) entry which is preliminary data.</text>
</comment>
<evidence type="ECO:0000256" key="3">
    <source>
        <dbReference type="ARBA" id="ARBA00022516"/>
    </source>
</evidence>
<feature type="domain" description="DAGKc" evidence="13">
    <location>
        <begin position="1"/>
        <end position="133"/>
    </location>
</feature>
<reference evidence="14" key="1">
    <citation type="submission" date="2020-10" db="EMBL/GenBank/DDBJ databases">
        <authorList>
            <person name="Gilroy R."/>
        </authorList>
    </citation>
    <scope>NUCLEOTIDE SEQUENCE</scope>
    <source>
        <strain evidence="14">CHK178-757</strain>
    </source>
</reference>
<dbReference type="GO" id="GO:0005886">
    <property type="term" value="C:plasma membrane"/>
    <property type="evidence" value="ECO:0007669"/>
    <property type="project" value="TreeGrafter"/>
</dbReference>
<keyword evidence="6" id="KW-0547">Nucleotide-binding</keyword>
<sequence>MKKSLFILNPVSGRQNFWKDVEAVIGCLVLNEIVDHVDVIYTEKKYDAREAARKLKRGQYDVVVAVGGDGTVSDVINGIIKGRSQIPVAVFPCGTSNAFAQALDLPSQKEEFCCMLRDFRIMDIDVGKINGEYFISTLAGGMGADISAKAAGSTKAIFGKKAYFFEALRSFPKQFFRSMKLYFDSEEFTAKSDTMMFYISNAGGIAGNKRLFKNSTMNDGVLNVAVFKKTSPLKFAVDFSRFLGGRNMEYSGSRCFCTKKIKIKSLDGSGIYVTCDGDISGCLPAEVECVPKAVKIVVPGGQA</sequence>
<dbReference type="EMBL" id="DVIT01000004">
    <property type="protein sequence ID" value="HIS46087.1"/>
    <property type="molecule type" value="Genomic_DNA"/>
</dbReference>
<evidence type="ECO:0000256" key="11">
    <source>
        <dbReference type="ARBA" id="ARBA00023209"/>
    </source>
</evidence>
<gene>
    <name evidence="14" type="ORF">IAB46_00760</name>
</gene>
<reference evidence="14" key="2">
    <citation type="journal article" date="2021" name="PeerJ">
        <title>Extensive microbial diversity within the chicken gut microbiome revealed by metagenomics and culture.</title>
        <authorList>
            <person name="Gilroy R."/>
            <person name="Ravi A."/>
            <person name="Getino M."/>
            <person name="Pursley I."/>
            <person name="Horton D.L."/>
            <person name="Alikhan N.F."/>
            <person name="Baker D."/>
            <person name="Gharbi K."/>
            <person name="Hall N."/>
            <person name="Watson M."/>
            <person name="Adriaenssens E.M."/>
            <person name="Foster-Nyarko E."/>
            <person name="Jarju S."/>
            <person name="Secka A."/>
            <person name="Antonio M."/>
            <person name="Oren A."/>
            <person name="Chaudhuri R.R."/>
            <person name="La Ragione R."/>
            <person name="Hildebrand F."/>
            <person name="Pallen M.J."/>
        </authorList>
    </citation>
    <scope>NUCLEOTIDE SEQUENCE</scope>
    <source>
        <strain evidence="14">CHK178-757</strain>
    </source>
</reference>
<evidence type="ECO:0000256" key="12">
    <source>
        <dbReference type="ARBA" id="ARBA00023264"/>
    </source>
</evidence>